<evidence type="ECO:0000259" key="11">
    <source>
        <dbReference type="SMART" id="SM01287"/>
    </source>
</evidence>
<dbReference type="InterPro" id="IPR011993">
    <property type="entry name" value="PH-like_dom_sf"/>
</dbReference>
<feature type="domain" description="Histone chaperone RTT106/FACT complex subunit SPT16-like middle" evidence="11">
    <location>
        <begin position="166"/>
        <end position="255"/>
    </location>
</feature>
<dbReference type="KEGG" id="mng:MNEG_5261"/>
<dbReference type="PANTHER" id="PTHR45849">
    <property type="entry name" value="FACT COMPLEX SUBUNIT SSRP1"/>
    <property type="match status" value="1"/>
</dbReference>
<feature type="compositionally biased region" description="Acidic residues" evidence="10">
    <location>
        <begin position="342"/>
        <end position="368"/>
    </location>
</feature>
<keyword evidence="5 9" id="KW-0805">Transcription regulation</keyword>
<evidence type="ECO:0000313" key="13">
    <source>
        <dbReference type="Proteomes" id="UP000054498"/>
    </source>
</evidence>
<evidence type="ECO:0000313" key="12">
    <source>
        <dbReference type="EMBL" id="KIZ02697.1"/>
    </source>
</evidence>
<reference evidence="12 13" key="1">
    <citation type="journal article" date="2013" name="BMC Genomics">
        <title>Reconstruction of the lipid metabolism for the microalga Monoraphidium neglectum from its genome sequence reveals characteristics suitable for biofuel production.</title>
        <authorList>
            <person name="Bogen C."/>
            <person name="Al-Dilaimi A."/>
            <person name="Albersmeier A."/>
            <person name="Wichmann J."/>
            <person name="Grundmann M."/>
            <person name="Rupp O."/>
            <person name="Lauersen K.J."/>
            <person name="Blifernez-Klassen O."/>
            <person name="Kalinowski J."/>
            <person name="Goesmann A."/>
            <person name="Mussgnug J.H."/>
            <person name="Kruse O."/>
        </authorList>
    </citation>
    <scope>NUCLEOTIDE SEQUENCE [LARGE SCALE GENOMIC DNA]</scope>
    <source>
        <strain evidence="12 13">SAG 48.87</strain>
    </source>
</reference>
<keyword evidence="8 9" id="KW-0539">Nucleus</keyword>
<dbReference type="PRINTS" id="PR00887">
    <property type="entry name" value="SSRCOGNITION"/>
</dbReference>
<dbReference type="GO" id="GO:0006260">
    <property type="term" value="P:DNA replication"/>
    <property type="evidence" value="ECO:0007669"/>
    <property type="project" value="UniProtKB-KW"/>
</dbReference>
<dbReference type="GeneID" id="25738138"/>
<keyword evidence="4 9" id="KW-0227">DNA damage</keyword>
<comment type="similarity">
    <text evidence="1 9">Belongs to the SSRP1 family.</text>
</comment>
<proteinExistence type="inferred from homology"/>
<keyword evidence="6 9" id="KW-0804">Transcription</keyword>
<evidence type="ECO:0000256" key="7">
    <source>
        <dbReference type="ARBA" id="ARBA00023204"/>
    </source>
</evidence>
<evidence type="ECO:0000256" key="5">
    <source>
        <dbReference type="ARBA" id="ARBA00023015"/>
    </source>
</evidence>
<feature type="compositionally biased region" description="Acidic residues" evidence="10">
    <location>
        <begin position="299"/>
        <end position="317"/>
    </location>
</feature>
<dbReference type="GO" id="GO:0006281">
    <property type="term" value="P:DNA repair"/>
    <property type="evidence" value="ECO:0007669"/>
    <property type="project" value="UniProtKB-KW"/>
</dbReference>
<dbReference type="GO" id="GO:0031491">
    <property type="term" value="F:nucleosome binding"/>
    <property type="evidence" value="ECO:0007669"/>
    <property type="project" value="TreeGrafter"/>
</dbReference>
<organism evidence="12 13">
    <name type="scientific">Monoraphidium neglectum</name>
    <dbReference type="NCBI Taxonomy" id="145388"/>
    <lineage>
        <taxon>Eukaryota</taxon>
        <taxon>Viridiplantae</taxon>
        <taxon>Chlorophyta</taxon>
        <taxon>core chlorophytes</taxon>
        <taxon>Chlorophyceae</taxon>
        <taxon>CS clade</taxon>
        <taxon>Sphaeropleales</taxon>
        <taxon>Selenastraceae</taxon>
        <taxon>Monoraphidium</taxon>
    </lineage>
</organism>
<evidence type="ECO:0000256" key="3">
    <source>
        <dbReference type="ARBA" id="ARBA00022705"/>
    </source>
</evidence>
<comment type="function">
    <text evidence="9">Component of the FACT complex, a general chromatin factor that acts to reorganize nucleosomes. The FACT complex is involved in multiple processes that require DNA as a template such as mRNA elongation, DNA replication and DNA repair. During transcription elongation the FACT complex acts as a histone chaperone that both destabilizes and restores nucleosomal structure. It facilitates the passage of RNA polymerase II and transcription by promoting the dissociation of one histone H2A-H2B dimer from the nucleosome, then subsequently promotes the reestablishment of the nucleosome following the passage of RNA polymerase II.</text>
</comment>
<keyword evidence="13" id="KW-1185">Reference proteome</keyword>
<dbReference type="AlphaFoldDB" id="A0A0D2MQJ8"/>
<feature type="region of interest" description="Disordered" evidence="10">
    <location>
        <begin position="250"/>
        <end position="388"/>
    </location>
</feature>
<protein>
    <recommendedName>
        <fullName evidence="9">FACT complex subunit SSRP1</fullName>
    </recommendedName>
</protein>
<dbReference type="InterPro" id="IPR013719">
    <property type="entry name" value="RTT106/SPT16-like_middle_dom"/>
</dbReference>
<dbReference type="STRING" id="145388.A0A0D2MQJ8"/>
<dbReference type="GO" id="GO:0035101">
    <property type="term" value="C:FACT complex"/>
    <property type="evidence" value="ECO:0007669"/>
    <property type="project" value="TreeGrafter"/>
</dbReference>
<sequence>MTSPCGPQPAHAPPAGWRLLCTDRPLSVAALRRRGKHDIAFGSDHLLLRNSQRVVAVPYSAIQHVAILEQVPKEPKDKNCVVLALRRDSDIKAGKQRLDVIVAQTKVSPEVSVAVPPGCEQLASGPTLAGPAAVVLCQLLGAHIPDILDDTFTSSDPSVFKASSGDLAISANVRTASGWLFPLPGALLFLGKPAHFLRHSEIAGVEFARLGTSSTFDLTVHVRGGGRVEFGQVGQGEAPRLQAYVQERRLPVGPPDPSAAARPQAAAGSKRAASGGGPSAAAHGGTAAYGAPPGAAAGLDDEGSDEEDSDFDPEAADAAEQPHGGKRQRTGSAGAGTSGAGEEGEELGSDDSDEEDAEEDDDEDDDSSDVSLVATDDMSDGDGGEEDD</sequence>
<dbReference type="GO" id="GO:0003677">
    <property type="term" value="F:DNA binding"/>
    <property type="evidence" value="ECO:0007669"/>
    <property type="project" value="InterPro"/>
</dbReference>
<evidence type="ECO:0000256" key="9">
    <source>
        <dbReference type="RuleBase" id="RU364013"/>
    </source>
</evidence>
<name>A0A0D2MQJ8_9CHLO</name>
<feature type="compositionally biased region" description="Low complexity" evidence="10">
    <location>
        <begin position="258"/>
        <end position="298"/>
    </location>
</feature>
<accession>A0A0D2MQJ8</accession>
<dbReference type="InterPro" id="IPR050454">
    <property type="entry name" value="RTT106/SSRP1_HistChap/FACT"/>
</dbReference>
<dbReference type="InterPro" id="IPR000969">
    <property type="entry name" value="SSRP1/POB3"/>
</dbReference>
<comment type="subcellular location">
    <subcellularLocation>
        <location evidence="9">Nucleus</location>
    </subcellularLocation>
    <subcellularLocation>
        <location evidence="9">Chromosome</location>
    </subcellularLocation>
</comment>
<evidence type="ECO:0000256" key="10">
    <source>
        <dbReference type="SAM" id="MobiDB-lite"/>
    </source>
</evidence>
<evidence type="ECO:0000256" key="6">
    <source>
        <dbReference type="ARBA" id="ARBA00023163"/>
    </source>
</evidence>
<dbReference type="EMBL" id="KK100994">
    <property type="protein sequence ID" value="KIZ02697.1"/>
    <property type="molecule type" value="Genomic_DNA"/>
</dbReference>
<evidence type="ECO:0000256" key="2">
    <source>
        <dbReference type="ARBA" id="ARBA00022454"/>
    </source>
</evidence>
<evidence type="ECO:0000256" key="4">
    <source>
        <dbReference type="ARBA" id="ARBA00022763"/>
    </source>
</evidence>
<dbReference type="Pfam" id="PF08512">
    <property type="entry name" value="Rttp106-like_middle"/>
    <property type="match status" value="1"/>
</dbReference>
<dbReference type="SUPFAM" id="SSF50729">
    <property type="entry name" value="PH domain-like"/>
    <property type="match status" value="1"/>
</dbReference>
<dbReference type="Proteomes" id="UP000054498">
    <property type="component" value="Unassembled WGS sequence"/>
</dbReference>
<gene>
    <name evidence="12" type="ORF">MNEG_5261</name>
</gene>
<keyword evidence="2 9" id="KW-0158">Chromosome</keyword>
<feature type="compositionally biased region" description="Acidic residues" evidence="10">
    <location>
        <begin position="377"/>
        <end position="388"/>
    </location>
</feature>
<keyword evidence="7 9" id="KW-0234">DNA repair</keyword>
<dbReference type="RefSeq" id="XP_013901716.1">
    <property type="nucleotide sequence ID" value="XM_014046262.1"/>
</dbReference>
<dbReference type="Gene3D" id="2.30.29.150">
    <property type="match status" value="1"/>
</dbReference>
<dbReference type="GO" id="GO:0042393">
    <property type="term" value="F:histone binding"/>
    <property type="evidence" value="ECO:0007669"/>
    <property type="project" value="TreeGrafter"/>
</dbReference>
<evidence type="ECO:0000256" key="1">
    <source>
        <dbReference type="ARBA" id="ARBA00010060"/>
    </source>
</evidence>
<dbReference type="OrthoDB" id="498543at2759"/>
<dbReference type="Gene3D" id="2.30.29.30">
    <property type="entry name" value="Pleckstrin-homology domain (PH domain)/Phosphotyrosine-binding domain (PTB)"/>
    <property type="match status" value="1"/>
</dbReference>
<evidence type="ECO:0000256" key="8">
    <source>
        <dbReference type="ARBA" id="ARBA00023242"/>
    </source>
</evidence>
<dbReference type="SMART" id="SM01287">
    <property type="entry name" value="Rtt106"/>
    <property type="match status" value="1"/>
</dbReference>
<dbReference type="PANTHER" id="PTHR45849:SF1">
    <property type="entry name" value="FACT COMPLEX SUBUNIT SSRP1"/>
    <property type="match status" value="1"/>
</dbReference>
<keyword evidence="3 9" id="KW-0235">DNA replication</keyword>